<proteinExistence type="predicted"/>
<dbReference type="GO" id="GO:0005829">
    <property type="term" value="C:cytosol"/>
    <property type="evidence" value="ECO:0007669"/>
    <property type="project" value="TreeGrafter"/>
</dbReference>
<dbReference type="Gene3D" id="1.10.10.10">
    <property type="entry name" value="Winged helix-like DNA-binding domain superfamily/Winged helix DNA-binding domain"/>
    <property type="match status" value="2"/>
</dbReference>
<feature type="domain" description="HTH asnC-type" evidence="4">
    <location>
        <begin position="174"/>
        <end position="234"/>
    </location>
</feature>
<accession>A0A449GZM3</accession>
<dbReference type="RefSeq" id="WP_212734975.1">
    <property type="nucleotide sequence ID" value="NZ_CAACYE020000001.1"/>
</dbReference>
<dbReference type="Pfam" id="PF13404">
    <property type="entry name" value="HTH_AsnC-type"/>
    <property type="match status" value="1"/>
</dbReference>
<dbReference type="InterPro" id="IPR000485">
    <property type="entry name" value="AsnC-type_HTH_dom"/>
</dbReference>
<dbReference type="SUPFAM" id="SSF54909">
    <property type="entry name" value="Dimeric alpha+beta barrel"/>
    <property type="match status" value="1"/>
</dbReference>
<dbReference type="GO" id="GO:0043200">
    <property type="term" value="P:response to amino acid"/>
    <property type="evidence" value="ECO:0007669"/>
    <property type="project" value="TreeGrafter"/>
</dbReference>
<evidence type="ECO:0000259" key="4">
    <source>
        <dbReference type="PROSITE" id="PS50956"/>
    </source>
</evidence>
<reference evidence="5" key="1">
    <citation type="submission" date="2019-02" db="EMBL/GenBank/DDBJ databases">
        <authorList>
            <consortium name="Pathogen Informatics"/>
        </authorList>
    </citation>
    <scope>NUCLEOTIDE SEQUENCE</scope>
    <source>
        <strain evidence="5">3012STDY6733949</strain>
    </source>
</reference>
<dbReference type="SUPFAM" id="SSF46785">
    <property type="entry name" value="Winged helix' DNA-binding domain"/>
    <property type="match status" value="2"/>
</dbReference>
<dbReference type="AlphaFoldDB" id="A0A449GZM3"/>
<dbReference type="PANTHER" id="PTHR30154:SF34">
    <property type="entry name" value="TRANSCRIPTIONAL REGULATOR AZLB"/>
    <property type="match status" value="1"/>
</dbReference>
<dbReference type="Pfam" id="PF01037">
    <property type="entry name" value="AsnC_trans_reg"/>
    <property type="match status" value="1"/>
</dbReference>
<dbReference type="InterPro" id="IPR019887">
    <property type="entry name" value="Tscrpt_reg_AsnC/Lrp_C"/>
</dbReference>
<evidence type="ECO:0000256" key="2">
    <source>
        <dbReference type="ARBA" id="ARBA00023125"/>
    </source>
</evidence>
<dbReference type="EMBL" id="CAACYE010000005">
    <property type="protein sequence ID" value="VFA84394.1"/>
    <property type="molecule type" value="Genomic_DNA"/>
</dbReference>
<dbReference type="InterPro" id="IPR036388">
    <property type="entry name" value="WH-like_DNA-bd_sf"/>
</dbReference>
<evidence type="ECO:0000256" key="3">
    <source>
        <dbReference type="ARBA" id="ARBA00023163"/>
    </source>
</evidence>
<dbReference type="PROSITE" id="PS50956">
    <property type="entry name" value="HTH_ASNC_2"/>
    <property type="match status" value="1"/>
</dbReference>
<evidence type="ECO:0000313" key="5">
    <source>
        <dbReference type="EMBL" id="VFA84394.1"/>
    </source>
</evidence>
<dbReference type="GO" id="GO:0043565">
    <property type="term" value="F:sequence-specific DNA binding"/>
    <property type="evidence" value="ECO:0007669"/>
    <property type="project" value="InterPro"/>
</dbReference>
<gene>
    <name evidence="5" type="ORF">NCTC1935_02223</name>
</gene>
<name>A0A449GZM3_NOCFR</name>
<dbReference type="InterPro" id="IPR036390">
    <property type="entry name" value="WH_DNA-bd_sf"/>
</dbReference>
<keyword evidence="1" id="KW-0805">Transcription regulation</keyword>
<dbReference type="InterPro" id="IPR011008">
    <property type="entry name" value="Dimeric_a/b-barrel"/>
</dbReference>
<dbReference type="Gene3D" id="3.30.70.920">
    <property type="match status" value="1"/>
</dbReference>
<sequence length="323" mass="35329">MAAEVSDLVFDDDARRLVAALQLDGRITVEDLAAALGMPSTRARRLWNSLSASGAVRVVGVAPAHPDSEVTVLRIRVLRGKIDTITHALAKRDDIHFLDVSRAGDEISAVVASPPDRRDRLILDALPSTSAVTAVTAQTVLHVFSDALNWRLHALTPAEEATLTRTTTTPDEEPDDLDRRILDCLQRDARLPARQVASILEIPESSARRRVRRLIEHNLLRTRVIVNPVRLGLRVDANLYLRVTPSDLHGIGEQLARHPAVHGAAATTGETNLQIAVWFRDLTELYQFLTTDIAHPGIQTVETVLVGRAAKRAEYPAVSAIGS</sequence>
<dbReference type="PANTHER" id="PTHR30154">
    <property type="entry name" value="LEUCINE-RESPONSIVE REGULATORY PROTEIN"/>
    <property type="match status" value="1"/>
</dbReference>
<keyword evidence="2 5" id="KW-0238">DNA-binding</keyword>
<organism evidence="5">
    <name type="scientific">Nocardia farcinica</name>
    <dbReference type="NCBI Taxonomy" id="37329"/>
    <lineage>
        <taxon>Bacteria</taxon>
        <taxon>Bacillati</taxon>
        <taxon>Actinomycetota</taxon>
        <taxon>Actinomycetes</taxon>
        <taxon>Mycobacteriales</taxon>
        <taxon>Nocardiaceae</taxon>
        <taxon>Nocardia</taxon>
    </lineage>
</organism>
<dbReference type="InterPro" id="IPR019888">
    <property type="entry name" value="Tscrpt_reg_AsnC-like"/>
</dbReference>
<dbReference type="SMART" id="SM00344">
    <property type="entry name" value="HTH_ASNC"/>
    <property type="match status" value="1"/>
</dbReference>
<evidence type="ECO:0000256" key="1">
    <source>
        <dbReference type="ARBA" id="ARBA00023015"/>
    </source>
</evidence>
<keyword evidence="3" id="KW-0804">Transcription</keyword>
<protein>
    <submittedName>
        <fullName evidence="5">DNA-binding transcriptional regulator AsnC</fullName>
    </submittedName>
</protein>